<dbReference type="Gene3D" id="1.10.260.40">
    <property type="entry name" value="lambda repressor-like DNA-binding domains"/>
    <property type="match status" value="1"/>
</dbReference>
<dbReference type="SUPFAM" id="SSF47413">
    <property type="entry name" value="lambda repressor-like DNA-binding domains"/>
    <property type="match status" value="1"/>
</dbReference>
<dbReference type="STRING" id="592028.GCWU000321_02013"/>
<dbReference type="EMBL" id="ACIM02000001">
    <property type="protein sequence ID" value="EEW98017.1"/>
    <property type="molecule type" value="Genomic_DNA"/>
</dbReference>
<dbReference type="PANTHER" id="PTHR46558:SF11">
    <property type="entry name" value="HTH-TYPE TRANSCRIPTIONAL REGULATOR XRE"/>
    <property type="match status" value="1"/>
</dbReference>
<dbReference type="HOGENOM" id="CLU_102908_0_0_9"/>
<comment type="caution">
    <text evidence="3">The sequence shown here is derived from an EMBL/GenBank/DDBJ whole genome shotgun (WGS) entry which is preliminary data.</text>
</comment>
<dbReference type="PROSITE" id="PS50943">
    <property type="entry name" value="HTH_CROC1"/>
    <property type="match status" value="1"/>
</dbReference>
<dbReference type="InterPro" id="IPR010982">
    <property type="entry name" value="Lambda_DNA-bd_dom_sf"/>
</dbReference>
<evidence type="ECO:0000313" key="4">
    <source>
        <dbReference type="Proteomes" id="UP000004736"/>
    </source>
</evidence>
<dbReference type="AlphaFoldDB" id="C9LR31"/>
<keyword evidence="4" id="KW-1185">Reference proteome</keyword>
<dbReference type="PANTHER" id="PTHR46558">
    <property type="entry name" value="TRACRIPTIONAL REGULATORY PROTEIN-RELATED-RELATED"/>
    <property type="match status" value="1"/>
</dbReference>
<protein>
    <submittedName>
        <fullName evidence="3">DNA-binding helix-turn-helix protein</fullName>
    </submittedName>
</protein>
<dbReference type="OrthoDB" id="1623336at2"/>
<dbReference type="CDD" id="cd00093">
    <property type="entry name" value="HTH_XRE"/>
    <property type="match status" value="1"/>
</dbReference>
<dbReference type="Proteomes" id="UP000004736">
    <property type="component" value="Unassembled WGS sequence"/>
</dbReference>
<accession>C9LR31</accession>
<dbReference type="InterPro" id="IPR001387">
    <property type="entry name" value="Cro/C1-type_HTH"/>
</dbReference>
<evidence type="ECO:0000256" key="1">
    <source>
        <dbReference type="ARBA" id="ARBA00023125"/>
    </source>
</evidence>
<dbReference type="SMART" id="SM00530">
    <property type="entry name" value="HTH_XRE"/>
    <property type="match status" value="1"/>
</dbReference>
<dbReference type="Pfam" id="PF01381">
    <property type="entry name" value="HTH_3"/>
    <property type="match status" value="1"/>
</dbReference>
<reference evidence="3" key="1">
    <citation type="submission" date="2009-09" db="EMBL/GenBank/DDBJ databases">
        <authorList>
            <person name="Weinstock G."/>
            <person name="Sodergren E."/>
            <person name="Clifton S."/>
            <person name="Fulton L."/>
            <person name="Fulton B."/>
            <person name="Courtney L."/>
            <person name="Fronick C."/>
            <person name="Harrison M."/>
            <person name="Strong C."/>
            <person name="Farmer C."/>
            <person name="Delahaunty K."/>
            <person name="Markovic C."/>
            <person name="Hall O."/>
            <person name="Minx P."/>
            <person name="Tomlinson C."/>
            <person name="Mitreva M."/>
            <person name="Nelson J."/>
            <person name="Hou S."/>
            <person name="Wollam A."/>
            <person name="Pepin K.H."/>
            <person name="Johnson M."/>
            <person name="Bhonagiri V."/>
            <person name="Nash W.E."/>
            <person name="Warren W."/>
            <person name="Chinwalla A."/>
            <person name="Mardis E.R."/>
            <person name="Wilson R.K."/>
        </authorList>
    </citation>
    <scope>NUCLEOTIDE SEQUENCE [LARGE SCALE GENOMIC DNA]</scope>
    <source>
        <strain evidence="3">DSM 15470</strain>
    </source>
</reference>
<dbReference type="GO" id="GO:0003677">
    <property type="term" value="F:DNA binding"/>
    <property type="evidence" value="ECO:0007669"/>
    <property type="project" value="UniProtKB-KW"/>
</dbReference>
<proteinExistence type="predicted"/>
<gene>
    <name evidence="3" type="ORF">GCWU000321_02013</name>
</gene>
<evidence type="ECO:0000313" key="3">
    <source>
        <dbReference type="EMBL" id="EEW98017.1"/>
    </source>
</evidence>
<feature type="domain" description="HTH cro/C1-type" evidence="2">
    <location>
        <begin position="25"/>
        <end position="79"/>
    </location>
</feature>
<dbReference type="eggNOG" id="COG1396">
    <property type="taxonomic scope" value="Bacteria"/>
</dbReference>
<organism evidence="3 4">
    <name type="scientific">Dialister invisus DSM 15470</name>
    <dbReference type="NCBI Taxonomy" id="592028"/>
    <lineage>
        <taxon>Bacteria</taxon>
        <taxon>Bacillati</taxon>
        <taxon>Bacillota</taxon>
        <taxon>Negativicutes</taxon>
        <taxon>Veillonellales</taxon>
        <taxon>Veillonellaceae</taxon>
        <taxon>Dialister</taxon>
    </lineage>
</organism>
<sequence length="249" mass="29377">MDIFAYSVNKMEQKMDLPQILGKRIRYYRKQKHMSLRQLADIICKSVSTLSKYESGQIVLDITTLYDIAHAFHLPVEQLLYHEEIFMSPTEKDSYIPAFFHDVTRLYLYFFDGRSHELVRGVCDISEKVSPQTYKVNMYVNIDSYEYYQNCENTYHGILKHFDALSTLELVNRDTDMDKYIIHIPASYINSPTKWALDLSISCRPIMPIAGKTLFSKEVQDETKEFIQSLLFNKEDYKRLRNLNFLSII</sequence>
<evidence type="ECO:0000259" key="2">
    <source>
        <dbReference type="PROSITE" id="PS50943"/>
    </source>
</evidence>
<name>C9LR31_9FIRM</name>
<keyword evidence="1 3" id="KW-0238">DNA-binding</keyword>